<gene>
    <name evidence="2" type="ORF">FWILDA_LOCUS12798</name>
</gene>
<evidence type="ECO:0000313" key="2">
    <source>
        <dbReference type="EMBL" id="CAI2186883.1"/>
    </source>
</evidence>
<organism evidence="2 3">
    <name type="scientific">Funneliformis geosporum</name>
    <dbReference type="NCBI Taxonomy" id="1117311"/>
    <lineage>
        <taxon>Eukaryota</taxon>
        <taxon>Fungi</taxon>
        <taxon>Fungi incertae sedis</taxon>
        <taxon>Mucoromycota</taxon>
        <taxon>Glomeromycotina</taxon>
        <taxon>Glomeromycetes</taxon>
        <taxon>Glomerales</taxon>
        <taxon>Glomeraceae</taxon>
        <taxon>Funneliformis</taxon>
    </lineage>
</organism>
<protein>
    <submittedName>
        <fullName evidence="2">9369_t:CDS:1</fullName>
    </submittedName>
</protein>
<reference evidence="2" key="1">
    <citation type="submission" date="2022-08" db="EMBL/GenBank/DDBJ databases">
        <authorList>
            <person name="Kallberg Y."/>
            <person name="Tangrot J."/>
            <person name="Rosling A."/>
        </authorList>
    </citation>
    <scope>NUCLEOTIDE SEQUENCE</scope>
    <source>
        <strain evidence="2">Wild A</strain>
    </source>
</reference>
<sequence>MSFENAFKDSSDSQLKFDTDKKVDETSNNLQNLLNDETSTLILDTNNSQDSQSSQNSHKT</sequence>
<dbReference type="EMBL" id="CAMKVN010004351">
    <property type="protein sequence ID" value="CAI2186883.1"/>
    <property type="molecule type" value="Genomic_DNA"/>
</dbReference>
<proteinExistence type="predicted"/>
<feature type="compositionally biased region" description="Basic and acidic residues" evidence="1">
    <location>
        <begin position="1"/>
        <end position="25"/>
    </location>
</feature>
<feature type="compositionally biased region" description="Low complexity" evidence="1">
    <location>
        <begin position="46"/>
        <end position="60"/>
    </location>
</feature>
<feature type="region of interest" description="Disordered" evidence="1">
    <location>
        <begin position="1"/>
        <end position="60"/>
    </location>
</feature>
<feature type="compositionally biased region" description="Polar residues" evidence="1">
    <location>
        <begin position="26"/>
        <end position="45"/>
    </location>
</feature>
<dbReference type="AlphaFoldDB" id="A0A9W4WU07"/>
<keyword evidence="3" id="KW-1185">Reference proteome</keyword>
<evidence type="ECO:0000256" key="1">
    <source>
        <dbReference type="SAM" id="MobiDB-lite"/>
    </source>
</evidence>
<evidence type="ECO:0000313" key="3">
    <source>
        <dbReference type="Proteomes" id="UP001153678"/>
    </source>
</evidence>
<comment type="caution">
    <text evidence="2">The sequence shown here is derived from an EMBL/GenBank/DDBJ whole genome shotgun (WGS) entry which is preliminary data.</text>
</comment>
<feature type="non-terminal residue" evidence="2">
    <location>
        <position position="60"/>
    </location>
</feature>
<name>A0A9W4WU07_9GLOM</name>
<dbReference type="Proteomes" id="UP001153678">
    <property type="component" value="Unassembled WGS sequence"/>
</dbReference>
<accession>A0A9W4WU07</accession>